<evidence type="ECO:0000256" key="7">
    <source>
        <dbReference type="ARBA" id="ARBA00022729"/>
    </source>
</evidence>
<comment type="subcellular location">
    <subcellularLocation>
        <location evidence="2">Endoplasmic reticulum membrane</location>
        <topology evidence="2">Peripheral membrane protein</topology>
        <orientation evidence="2">Lumenal side</orientation>
    </subcellularLocation>
</comment>
<keyword evidence="5" id="KW-0813">Transport</keyword>
<evidence type="ECO:0000313" key="16">
    <source>
        <dbReference type="EMBL" id="PNR52578.1"/>
    </source>
</evidence>
<comment type="similarity">
    <text evidence="3">Belongs to the EROs family.</text>
</comment>
<evidence type="ECO:0000256" key="4">
    <source>
        <dbReference type="ARBA" id="ARBA00011802"/>
    </source>
</evidence>
<evidence type="ECO:0000256" key="12">
    <source>
        <dbReference type="ARBA" id="ARBA00023136"/>
    </source>
</evidence>
<evidence type="ECO:0000313" key="17">
    <source>
        <dbReference type="EnsemblPlants" id="PAC:32977597.CDS.1"/>
    </source>
</evidence>
<keyword evidence="8" id="KW-0256">Endoplasmic reticulum</keyword>
<evidence type="ECO:0000256" key="5">
    <source>
        <dbReference type="ARBA" id="ARBA00022448"/>
    </source>
</evidence>
<dbReference type="PANTHER" id="PTHR12613:SF0">
    <property type="entry name" value="ERO1-LIKE PROTEIN"/>
    <property type="match status" value="1"/>
</dbReference>
<evidence type="ECO:0000256" key="11">
    <source>
        <dbReference type="ARBA" id="ARBA00023002"/>
    </source>
</evidence>
<dbReference type="Pfam" id="PF04137">
    <property type="entry name" value="ERO1"/>
    <property type="match status" value="1"/>
</dbReference>
<evidence type="ECO:0000256" key="15">
    <source>
        <dbReference type="ARBA" id="ARBA00023284"/>
    </source>
</evidence>
<evidence type="ECO:0000256" key="9">
    <source>
        <dbReference type="ARBA" id="ARBA00022827"/>
    </source>
</evidence>
<keyword evidence="6" id="KW-0285">Flavoprotein</keyword>
<organism evidence="16">
    <name type="scientific">Physcomitrium patens</name>
    <name type="common">Spreading-leaved earth moss</name>
    <name type="synonym">Physcomitrella patens</name>
    <dbReference type="NCBI Taxonomy" id="3218"/>
    <lineage>
        <taxon>Eukaryota</taxon>
        <taxon>Viridiplantae</taxon>
        <taxon>Streptophyta</taxon>
        <taxon>Embryophyta</taxon>
        <taxon>Bryophyta</taxon>
        <taxon>Bryophytina</taxon>
        <taxon>Bryopsida</taxon>
        <taxon>Funariidae</taxon>
        <taxon>Funariales</taxon>
        <taxon>Funariaceae</taxon>
        <taxon>Physcomitrium</taxon>
    </lineage>
</organism>
<name>A0A2K1KFM2_PHYPA</name>
<evidence type="ECO:0000313" key="18">
    <source>
        <dbReference type="Proteomes" id="UP000006727"/>
    </source>
</evidence>
<keyword evidence="12" id="KW-0472">Membrane</keyword>
<reference evidence="16 18" key="1">
    <citation type="journal article" date="2008" name="Science">
        <title>The Physcomitrella genome reveals evolutionary insights into the conquest of land by plants.</title>
        <authorList>
            <person name="Rensing S."/>
            <person name="Lang D."/>
            <person name="Zimmer A."/>
            <person name="Terry A."/>
            <person name="Salamov A."/>
            <person name="Shapiro H."/>
            <person name="Nishiyama T."/>
            <person name="Perroud P.-F."/>
            <person name="Lindquist E."/>
            <person name="Kamisugi Y."/>
            <person name="Tanahashi T."/>
            <person name="Sakakibara K."/>
            <person name="Fujita T."/>
            <person name="Oishi K."/>
            <person name="Shin-I T."/>
            <person name="Kuroki Y."/>
            <person name="Toyoda A."/>
            <person name="Suzuki Y."/>
            <person name="Hashimoto A."/>
            <person name="Yamaguchi K."/>
            <person name="Sugano A."/>
            <person name="Kohara Y."/>
            <person name="Fujiyama A."/>
            <person name="Anterola A."/>
            <person name="Aoki S."/>
            <person name="Ashton N."/>
            <person name="Barbazuk W.B."/>
            <person name="Barker E."/>
            <person name="Bennetzen J."/>
            <person name="Bezanilla M."/>
            <person name="Blankenship R."/>
            <person name="Cho S.H."/>
            <person name="Dutcher S."/>
            <person name="Estelle M."/>
            <person name="Fawcett J.A."/>
            <person name="Gundlach H."/>
            <person name="Hanada K."/>
            <person name="Heyl A."/>
            <person name="Hicks K.A."/>
            <person name="Hugh J."/>
            <person name="Lohr M."/>
            <person name="Mayer K."/>
            <person name="Melkozernov A."/>
            <person name="Murata T."/>
            <person name="Nelson D."/>
            <person name="Pils B."/>
            <person name="Prigge M."/>
            <person name="Reiss B."/>
            <person name="Renner T."/>
            <person name="Rombauts S."/>
            <person name="Rushton P."/>
            <person name="Sanderfoot A."/>
            <person name="Schween G."/>
            <person name="Shiu S.-H."/>
            <person name="Stueber K."/>
            <person name="Theodoulou F.L."/>
            <person name="Tu H."/>
            <person name="Van de Peer Y."/>
            <person name="Verrier P.J."/>
            <person name="Waters E."/>
            <person name="Wood A."/>
            <person name="Yang L."/>
            <person name="Cove D."/>
            <person name="Cuming A."/>
            <person name="Hasebe M."/>
            <person name="Lucas S."/>
            <person name="Mishler D.B."/>
            <person name="Reski R."/>
            <person name="Grigoriev I."/>
            <person name="Quatrano R.S."/>
            <person name="Boore J.L."/>
        </authorList>
    </citation>
    <scope>NUCLEOTIDE SEQUENCE [LARGE SCALE GENOMIC DNA]</scope>
    <source>
        <strain evidence="17 18">cv. Gransden 2004</strain>
    </source>
</reference>
<dbReference type="Proteomes" id="UP000006727">
    <property type="component" value="Chromosome 6"/>
</dbReference>
<gene>
    <name evidence="16" type="ORF">PHYPA_008952</name>
</gene>
<dbReference type="InterPro" id="IPR007266">
    <property type="entry name" value="Ero1"/>
</dbReference>
<keyword evidence="14" id="KW-0325">Glycoprotein</keyword>
<keyword evidence="10" id="KW-0249">Electron transport</keyword>
<reference evidence="17" key="3">
    <citation type="submission" date="2020-12" db="UniProtKB">
        <authorList>
            <consortium name="EnsemblPlants"/>
        </authorList>
    </citation>
    <scope>IDENTIFICATION</scope>
</reference>
<comment type="subunit">
    <text evidence="4">May function both as a monomer and a homodimer.</text>
</comment>
<keyword evidence="9" id="KW-0274">FAD</keyword>
<dbReference type="InterPro" id="IPR037192">
    <property type="entry name" value="ERO1-like_sf"/>
</dbReference>
<evidence type="ECO:0000256" key="13">
    <source>
        <dbReference type="ARBA" id="ARBA00023157"/>
    </source>
</evidence>
<evidence type="ECO:0000256" key="6">
    <source>
        <dbReference type="ARBA" id="ARBA00022630"/>
    </source>
</evidence>
<keyword evidence="18" id="KW-1185">Reference proteome</keyword>
<dbReference type="SUPFAM" id="SSF110019">
    <property type="entry name" value="ERO1-like"/>
    <property type="match status" value="1"/>
</dbReference>
<evidence type="ECO:0000256" key="8">
    <source>
        <dbReference type="ARBA" id="ARBA00022824"/>
    </source>
</evidence>
<dbReference type="GO" id="GO:0016972">
    <property type="term" value="F:thiol oxidase activity"/>
    <property type="evidence" value="ECO:0007669"/>
    <property type="project" value="InterPro"/>
</dbReference>
<evidence type="ECO:0000256" key="10">
    <source>
        <dbReference type="ARBA" id="ARBA00022982"/>
    </source>
</evidence>
<dbReference type="EnsemblPlants" id="Pp3c6_14900V3.1">
    <property type="protein sequence ID" value="PAC:32977597.CDS.1"/>
    <property type="gene ID" value="Pp3c6_14900"/>
</dbReference>
<dbReference type="GO" id="GO:0005789">
    <property type="term" value="C:endoplasmic reticulum membrane"/>
    <property type="evidence" value="ECO:0007669"/>
    <property type="project" value="UniProtKB-SubCell"/>
</dbReference>
<evidence type="ECO:0000256" key="14">
    <source>
        <dbReference type="ARBA" id="ARBA00023180"/>
    </source>
</evidence>
<evidence type="ECO:0000256" key="1">
    <source>
        <dbReference type="ARBA" id="ARBA00001974"/>
    </source>
</evidence>
<proteinExistence type="inferred from homology"/>
<comment type="cofactor">
    <cofactor evidence="1">
        <name>FAD</name>
        <dbReference type="ChEBI" id="CHEBI:57692"/>
    </cofactor>
</comment>
<keyword evidence="15" id="KW-0676">Redox-active center</keyword>
<dbReference type="GO" id="GO:0034975">
    <property type="term" value="P:protein folding in endoplasmic reticulum"/>
    <property type="evidence" value="ECO:0007669"/>
    <property type="project" value="InterPro"/>
</dbReference>
<dbReference type="GO" id="GO:0015035">
    <property type="term" value="F:protein-disulfide reductase activity"/>
    <property type="evidence" value="ECO:0007669"/>
    <property type="project" value="InterPro"/>
</dbReference>
<keyword evidence="7" id="KW-0732">Signal</keyword>
<dbReference type="PaxDb" id="3218-PP1S195_34V6.1"/>
<dbReference type="Gramene" id="Pp3c6_14900V3.1">
    <property type="protein sequence ID" value="PAC:32977597.CDS.1"/>
    <property type="gene ID" value="Pp3c6_14900"/>
</dbReference>
<dbReference type="EMBL" id="ABEU02000006">
    <property type="protein sequence ID" value="PNR52578.1"/>
    <property type="molecule type" value="Genomic_DNA"/>
</dbReference>
<dbReference type="AlphaFoldDB" id="A0A2K1KFM2"/>
<dbReference type="GO" id="GO:0071949">
    <property type="term" value="F:FAD binding"/>
    <property type="evidence" value="ECO:0007669"/>
    <property type="project" value="InterPro"/>
</dbReference>
<evidence type="ECO:0000256" key="2">
    <source>
        <dbReference type="ARBA" id="ARBA00004367"/>
    </source>
</evidence>
<accession>A0A2K1KFM2</accession>
<keyword evidence="11" id="KW-0560">Oxidoreductase</keyword>
<protein>
    <submittedName>
        <fullName evidence="16 17">Uncharacterized protein</fullName>
    </submittedName>
</protein>
<dbReference type="InParanoid" id="A0A2K1KFM2"/>
<dbReference type="PANTHER" id="PTHR12613">
    <property type="entry name" value="ERO1-RELATED"/>
    <property type="match status" value="1"/>
</dbReference>
<keyword evidence="13" id="KW-1015">Disulfide bond</keyword>
<reference evidence="16 18" key="2">
    <citation type="journal article" date="2018" name="Plant J.">
        <title>The Physcomitrella patens chromosome-scale assembly reveals moss genome structure and evolution.</title>
        <authorList>
            <person name="Lang D."/>
            <person name="Ullrich K.K."/>
            <person name="Murat F."/>
            <person name="Fuchs J."/>
            <person name="Jenkins J."/>
            <person name="Haas F.B."/>
            <person name="Piednoel M."/>
            <person name="Gundlach H."/>
            <person name="Van Bel M."/>
            <person name="Meyberg R."/>
            <person name="Vives C."/>
            <person name="Morata J."/>
            <person name="Symeonidi A."/>
            <person name="Hiss M."/>
            <person name="Muchero W."/>
            <person name="Kamisugi Y."/>
            <person name="Saleh O."/>
            <person name="Blanc G."/>
            <person name="Decker E.L."/>
            <person name="van Gessel N."/>
            <person name="Grimwood J."/>
            <person name="Hayes R.D."/>
            <person name="Graham S.W."/>
            <person name="Gunter L.E."/>
            <person name="McDaniel S.F."/>
            <person name="Hoernstein S.N.W."/>
            <person name="Larsson A."/>
            <person name="Li F.W."/>
            <person name="Perroud P.F."/>
            <person name="Phillips J."/>
            <person name="Ranjan P."/>
            <person name="Rokshar D.S."/>
            <person name="Rothfels C.J."/>
            <person name="Schneider L."/>
            <person name="Shu S."/>
            <person name="Stevenson D.W."/>
            <person name="Thummler F."/>
            <person name="Tillich M."/>
            <person name="Villarreal Aguilar J.C."/>
            <person name="Widiez T."/>
            <person name="Wong G.K."/>
            <person name="Wymore A."/>
            <person name="Zhang Y."/>
            <person name="Zimmer A.D."/>
            <person name="Quatrano R.S."/>
            <person name="Mayer K.F.X."/>
            <person name="Goodstein D."/>
            <person name="Casacuberta J.M."/>
            <person name="Vandepoele K."/>
            <person name="Reski R."/>
            <person name="Cuming A.C."/>
            <person name="Tuskan G.A."/>
            <person name="Maumus F."/>
            <person name="Salse J."/>
            <person name="Schmutz J."/>
            <person name="Rensing S.A."/>
        </authorList>
    </citation>
    <scope>NUCLEOTIDE SEQUENCE [LARGE SCALE GENOMIC DNA]</scope>
    <source>
        <strain evidence="17 18">cv. Gransden 2004</strain>
    </source>
</reference>
<evidence type="ECO:0000256" key="3">
    <source>
        <dbReference type="ARBA" id="ARBA00008277"/>
    </source>
</evidence>
<dbReference type="Gramene" id="Pp3c6_14900V3.2">
    <property type="protein sequence ID" value="PAC:32977598.CDS.1"/>
    <property type="gene ID" value="Pp3c6_14900"/>
</dbReference>
<dbReference type="EnsemblPlants" id="Pp3c6_14900V3.2">
    <property type="protein sequence ID" value="PAC:32977598.CDS.1"/>
    <property type="gene ID" value="Pp3c6_14900"/>
</dbReference>
<sequence>MHWKNIALTHERVMQHPEGVQILHAAYLFVGRTIMKDGASLAEADHTTINDNEDRLALMLVTESGPLNDFEPHALFLPMSLKCSEDRVRSNRSNSCSSVFRNISALVDCVGWEKFRLWGKL</sequence>
<dbReference type="STRING" id="3218.A0A2K1KFM2"/>